<dbReference type="EC" id="2.1.2.1" evidence="5"/>
<dbReference type="Gene3D" id="3.90.1150.10">
    <property type="entry name" value="Aspartate Aminotransferase, domain 1"/>
    <property type="match status" value="1"/>
</dbReference>
<evidence type="ECO:0000256" key="3">
    <source>
        <dbReference type="ARBA" id="ARBA00004777"/>
    </source>
</evidence>
<dbReference type="UniPathway" id="UPA00193"/>
<dbReference type="GO" id="GO:0032259">
    <property type="term" value="P:methylation"/>
    <property type="evidence" value="ECO:0007669"/>
    <property type="project" value="UniProtKB-KW"/>
</dbReference>
<evidence type="ECO:0000256" key="13">
    <source>
        <dbReference type="PIRSR" id="PIRSR000412-50"/>
    </source>
</evidence>
<comment type="cofactor">
    <cofactor evidence="1 13">
        <name>pyridoxal 5'-phosphate</name>
        <dbReference type="ChEBI" id="CHEBI:597326"/>
    </cofactor>
</comment>
<sequence>MHKQACVVLPYFSNLYYKFNIRRLFDYGVKNLVTILLTLLRVQFHNLLSAFLMTIMDVQETNAKQYSTTTTTTTYQSTLNDKLENCDSQAFQIMQKEKRRQIEGIELIASENFPSRAVLEALSCSLHNKYAEGYPKARYYGGNEFIDEMELLCQRRALDLFRLDPNEWDVNVQPYSGSPANFAVYTAILGPHGRLMGLDLPDGGHLTHGFYTEKKKISATSLFFESMPYKVNPETGLIDYDELRQTALLFKPKLIIAGVSCYSRHLDYGKFRSICDEVGAYLMADMAHISGLVAAGVVPSPFPYAHIVTTTTHKSLRIEKKLPTGVEVKYDFKSKIDQAVFPGLQGGPHENSIAAVAVALKLAKEEEFVAYQKQVLKNAKALCERLQHHGYKISTDGTENHMMLLDLRPVHTDGARVEHVLELVHIACNKNTCPGDKSALRPGGIRLGSPAMTSRGLQEADFVQIGDFIHEAIQLTLKIQKQAGKTIKDFRAACEENDEFKKLCADMKARVQSFARNYPMPGFSAY</sequence>
<dbReference type="CDD" id="cd00378">
    <property type="entry name" value="SHMT"/>
    <property type="match status" value="1"/>
</dbReference>
<keyword evidence="8 15" id="KW-0808">Transferase</keyword>
<dbReference type="PANTHER" id="PTHR11680:SF59">
    <property type="entry name" value="SERINE HYDROXYMETHYLTRANSFERASE, CYTOSOLIC"/>
    <property type="match status" value="1"/>
</dbReference>
<dbReference type="InterPro" id="IPR001085">
    <property type="entry name" value="Ser_HO-MeTrfase"/>
</dbReference>
<dbReference type="PANTHER" id="PTHR11680">
    <property type="entry name" value="SERINE HYDROXYMETHYLTRANSFERASE"/>
    <property type="match status" value="1"/>
</dbReference>
<gene>
    <name evidence="15" type="primary">mel-32</name>
    <name evidence="15" type="ORF">T01_4505</name>
</gene>
<comment type="caution">
    <text evidence="15">The sequence shown here is derived from an EMBL/GenBank/DDBJ whole genome shotgun (WGS) entry which is preliminary data.</text>
</comment>
<dbReference type="GO" id="GO:0008168">
    <property type="term" value="F:methyltransferase activity"/>
    <property type="evidence" value="ECO:0007669"/>
    <property type="project" value="UniProtKB-KW"/>
</dbReference>
<dbReference type="Proteomes" id="UP000054776">
    <property type="component" value="Unassembled WGS sequence"/>
</dbReference>
<evidence type="ECO:0000256" key="12">
    <source>
        <dbReference type="ARBA" id="ARBA00079679"/>
    </source>
</evidence>
<dbReference type="Pfam" id="PF00464">
    <property type="entry name" value="SHMT"/>
    <property type="match status" value="1"/>
</dbReference>
<dbReference type="STRING" id="6334.A0A0V1BHL2"/>
<dbReference type="InterPro" id="IPR049943">
    <property type="entry name" value="Ser_HO-MeTrfase-like"/>
</dbReference>
<evidence type="ECO:0000256" key="11">
    <source>
        <dbReference type="ARBA" id="ARBA00032953"/>
    </source>
</evidence>
<keyword evidence="7" id="KW-0554">One-carbon metabolism</keyword>
<dbReference type="GO" id="GO:0030170">
    <property type="term" value="F:pyridoxal phosphate binding"/>
    <property type="evidence" value="ECO:0007669"/>
    <property type="project" value="InterPro"/>
</dbReference>
<dbReference type="OrthoDB" id="10265628at2759"/>
<evidence type="ECO:0000256" key="8">
    <source>
        <dbReference type="ARBA" id="ARBA00022679"/>
    </source>
</evidence>
<dbReference type="SUPFAM" id="SSF53383">
    <property type="entry name" value="PLP-dependent transferases"/>
    <property type="match status" value="1"/>
</dbReference>
<evidence type="ECO:0000313" key="16">
    <source>
        <dbReference type="Proteomes" id="UP000054776"/>
    </source>
</evidence>
<dbReference type="GO" id="GO:0019264">
    <property type="term" value="P:glycine biosynthetic process from serine"/>
    <property type="evidence" value="ECO:0007669"/>
    <property type="project" value="InterPro"/>
</dbReference>
<evidence type="ECO:0000259" key="14">
    <source>
        <dbReference type="Pfam" id="PF00464"/>
    </source>
</evidence>
<dbReference type="Gene3D" id="3.40.640.10">
    <property type="entry name" value="Type I PLP-dependent aspartate aminotransferase-like (Major domain)"/>
    <property type="match status" value="1"/>
</dbReference>
<evidence type="ECO:0000256" key="10">
    <source>
        <dbReference type="ARBA" id="ARBA00031137"/>
    </source>
</evidence>
<dbReference type="FunFam" id="3.40.640.10:FF:000097">
    <property type="entry name" value="Serine hydroxymethyltransferase"/>
    <property type="match status" value="1"/>
</dbReference>
<dbReference type="NCBIfam" id="NF000586">
    <property type="entry name" value="PRK00011.1"/>
    <property type="match status" value="1"/>
</dbReference>
<protein>
    <recommendedName>
        <fullName evidence="6">Serine hydroxymethyltransferase</fullName>
        <ecNumber evidence="5">2.1.2.1</ecNumber>
    </recommendedName>
    <alternativeName>
        <fullName evidence="11">Glycine hydroxymethyltransferase</fullName>
    </alternativeName>
    <alternativeName>
        <fullName evidence="12">Maternal effect lethal protein 32</fullName>
    </alternativeName>
    <alternativeName>
        <fullName evidence="10">Serine methylase</fullName>
    </alternativeName>
</protein>
<evidence type="ECO:0000256" key="4">
    <source>
        <dbReference type="ARBA" id="ARBA00006376"/>
    </source>
</evidence>
<dbReference type="InterPro" id="IPR015424">
    <property type="entry name" value="PyrdxlP-dep_Trfase"/>
</dbReference>
<dbReference type="EMBL" id="JYDH01000045">
    <property type="protein sequence ID" value="KRY36216.1"/>
    <property type="molecule type" value="Genomic_DNA"/>
</dbReference>
<evidence type="ECO:0000313" key="15">
    <source>
        <dbReference type="EMBL" id="KRY36216.1"/>
    </source>
</evidence>
<reference evidence="15 16" key="1">
    <citation type="submission" date="2015-01" db="EMBL/GenBank/DDBJ databases">
        <title>Evolution of Trichinella species and genotypes.</title>
        <authorList>
            <person name="Korhonen P.K."/>
            <person name="Edoardo P."/>
            <person name="Giuseppe L.R."/>
            <person name="Gasser R.B."/>
        </authorList>
    </citation>
    <scope>NUCLEOTIDE SEQUENCE [LARGE SCALE GENOMIC DNA]</scope>
    <source>
        <strain evidence="15">ISS3</strain>
    </source>
</reference>
<dbReference type="HAMAP" id="MF_00051">
    <property type="entry name" value="SHMT"/>
    <property type="match status" value="1"/>
</dbReference>
<organism evidence="15 16">
    <name type="scientific">Trichinella spiralis</name>
    <name type="common">Trichina worm</name>
    <dbReference type="NCBI Taxonomy" id="6334"/>
    <lineage>
        <taxon>Eukaryota</taxon>
        <taxon>Metazoa</taxon>
        <taxon>Ecdysozoa</taxon>
        <taxon>Nematoda</taxon>
        <taxon>Enoplea</taxon>
        <taxon>Dorylaimia</taxon>
        <taxon>Trichinellida</taxon>
        <taxon>Trichinellidae</taxon>
        <taxon>Trichinella</taxon>
    </lineage>
</organism>
<keyword evidence="16" id="KW-1185">Reference proteome</keyword>
<name>A0A0V1BHL2_TRISP</name>
<comment type="similarity">
    <text evidence="4">Belongs to the SHMT family.</text>
</comment>
<dbReference type="InterPro" id="IPR015422">
    <property type="entry name" value="PyrdxlP-dep_Trfase_small"/>
</dbReference>
<evidence type="ECO:0000256" key="5">
    <source>
        <dbReference type="ARBA" id="ARBA00012256"/>
    </source>
</evidence>
<accession>A0A0V1BHL2</accession>
<dbReference type="PIRSF" id="PIRSF000412">
    <property type="entry name" value="SHMT"/>
    <property type="match status" value="1"/>
</dbReference>
<evidence type="ECO:0000256" key="1">
    <source>
        <dbReference type="ARBA" id="ARBA00001933"/>
    </source>
</evidence>
<comment type="pathway">
    <text evidence="3">One-carbon metabolism; tetrahydrofolate interconversion.</text>
</comment>
<evidence type="ECO:0000256" key="9">
    <source>
        <dbReference type="ARBA" id="ARBA00022898"/>
    </source>
</evidence>
<dbReference type="GO" id="GO:0004372">
    <property type="term" value="F:glycine hydroxymethyltransferase activity"/>
    <property type="evidence" value="ECO:0007669"/>
    <property type="project" value="UniProtKB-EC"/>
</dbReference>
<comment type="function">
    <text evidence="2">Interconversion of serine and glycine.</text>
</comment>
<dbReference type="AlphaFoldDB" id="A0A0V1BHL2"/>
<evidence type="ECO:0000256" key="7">
    <source>
        <dbReference type="ARBA" id="ARBA00022563"/>
    </source>
</evidence>
<dbReference type="InParanoid" id="A0A0V1BHL2"/>
<dbReference type="GO" id="GO:0035999">
    <property type="term" value="P:tetrahydrofolate interconversion"/>
    <property type="evidence" value="ECO:0007669"/>
    <property type="project" value="UniProtKB-UniPathway"/>
</dbReference>
<dbReference type="InterPro" id="IPR039429">
    <property type="entry name" value="SHMT-like_dom"/>
</dbReference>
<evidence type="ECO:0000256" key="6">
    <source>
        <dbReference type="ARBA" id="ARBA00016846"/>
    </source>
</evidence>
<keyword evidence="9 13" id="KW-0663">Pyridoxal phosphate</keyword>
<dbReference type="FunCoup" id="A0A0V1BHL2">
    <property type="interactions" value="1041"/>
</dbReference>
<feature type="domain" description="Serine hydroxymethyltransferase-like" evidence="14">
    <location>
        <begin position="83"/>
        <end position="469"/>
    </location>
</feature>
<proteinExistence type="inferred from homology"/>
<dbReference type="GO" id="GO:0005739">
    <property type="term" value="C:mitochondrion"/>
    <property type="evidence" value="ECO:0007669"/>
    <property type="project" value="TreeGrafter"/>
</dbReference>
<dbReference type="GO" id="GO:0005634">
    <property type="term" value="C:nucleus"/>
    <property type="evidence" value="ECO:0007669"/>
    <property type="project" value="TreeGrafter"/>
</dbReference>
<keyword evidence="15" id="KW-0489">Methyltransferase</keyword>
<dbReference type="InterPro" id="IPR015421">
    <property type="entry name" value="PyrdxlP-dep_Trfase_major"/>
</dbReference>
<evidence type="ECO:0000256" key="2">
    <source>
        <dbReference type="ARBA" id="ARBA00002224"/>
    </source>
</evidence>
<feature type="modified residue" description="N6-(pyridoxal phosphate)lysine" evidence="13">
    <location>
        <position position="314"/>
    </location>
</feature>